<comment type="caution">
    <text evidence="12">The sequence shown here is derived from an EMBL/GenBank/DDBJ whole genome shotgun (WGS) entry which is preliminary data.</text>
</comment>
<evidence type="ECO:0000256" key="1">
    <source>
        <dbReference type="ARBA" id="ARBA00004651"/>
    </source>
</evidence>
<dbReference type="PANTHER" id="PTHR12428:SF65">
    <property type="entry name" value="CYTOCHROME C OXIDASE ASSEMBLY PROTEIN COX18, MITOCHONDRIAL"/>
    <property type="match status" value="1"/>
</dbReference>
<evidence type="ECO:0000256" key="4">
    <source>
        <dbReference type="ARBA" id="ARBA00022692"/>
    </source>
</evidence>
<evidence type="ECO:0000256" key="5">
    <source>
        <dbReference type="ARBA" id="ARBA00022927"/>
    </source>
</evidence>
<dbReference type="EMBL" id="SCWE01000001">
    <property type="protein sequence ID" value="TDM02744.1"/>
    <property type="molecule type" value="Genomic_DNA"/>
</dbReference>
<dbReference type="NCBIfam" id="TIGR03592">
    <property type="entry name" value="yidC_oxa1_cterm"/>
    <property type="match status" value="1"/>
</dbReference>
<dbReference type="AlphaFoldDB" id="A0A4R6BLR5"/>
<dbReference type="InterPro" id="IPR028055">
    <property type="entry name" value="YidC/Oxa/ALB_C"/>
</dbReference>
<dbReference type="RefSeq" id="WP_133428833.1">
    <property type="nucleotide sequence ID" value="NZ_BMCC01000002.1"/>
</dbReference>
<dbReference type="PRINTS" id="PR00701">
    <property type="entry name" value="60KDINNERMP"/>
</dbReference>
<evidence type="ECO:0000256" key="2">
    <source>
        <dbReference type="ARBA" id="ARBA00022448"/>
    </source>
</evidence>
<keyword evidence="7 10" id="KW-0472">Membrane</keyword>
<organism evidence="12 13">
    <name type="scientific">Macrococcus hajekii</name>
    <dbReference type="NCBI Taxonomy" id="198482"/>
    <lineage>
        <taxon>Bacteria</taxon>
        <taxon>Bacillati</taxon>
        <taxon>Bacillota</taxon>
        <taxon>Bacilli</taxon>
        <taxon>Bacillales</taxon>
        <taxon>Staphylococcaceae</taxon>
        <taxon>Macrococcus</taxon>
    </lineage>
</organism>
<feature type="transmembrane region" description="Helical" evidence="10">
    <location>
        <begin position="158"/>
        <end position="179"/>
    </location>
</feature>
<evidence type="ECO:0000256" key="9">
    <source>
        <dbReference type="RuleBase" id="RU003945"/>
    </source>
</evidence>
<accession>A0A4R6BLR5</accession>
<evidence type="ECO:0000256" key="10">
    <source>
        <dbReference type="SAM" id="Phobius"/>
    </source>
</evidence>
<keyword evidence="5" id="KW-0653">Protein transport</keyword>
<keyword evidence="2" id="KW-0813">Transport</keyword>
<evidence type="ECO:0000259" key="11">
    <source>
        <dbReference type="Pfam" id="PF02096"/>
    </source>
</evidence>
<evidence type="ECO:0000313" key="13">
    <source>
        <dbReference type="Proteomes" id="UP000295328"/>
    </source>
</evidence>
<dbReference type="GO" id="GO:0032977">
    <property type="term" value="F:membrane insertase activity"/>
    <property type="evidence" value="ECO:0007669"/>
    <property type="project" value="InterPro"/>
</dbReference>
<feature type="transmembrane region" description="Helical" evidence="10">
    <location>
        <begin position="199"/>
        <end position="222"/>
    </location>
</feature>
<dbReference type="GO" id="GO:0015031">
    <property type="term" value="P:protein transport"/>
    <property type="evidence" value="ECO:0007669"/>
    <property type="project" value="UniProtKB-KW"/>
</dbReference>
<keyword evidence="8" id="KW-0143">Chaperone</keyword>
<protein>
    <submittedName>
        <fullName evidence="12">Membrane protein insertase YidC</fullName>
    </submittedName>
</protein>
<dbReference type="PANTHER" id="PTHR12428">
    <property type="entry name" value="OXA1"/>
    <property type="match status" value="1"/>
</dbReference>
<keyword evidence="13" id="KW-1185">Reference proteome</keyword>
<evidence type="ECO:0000256" key="8">
    <source>
        <dbReference type="ARBA" id="ARBA00023186"/>
    </source>
</evidence>
<gene>
    <name evidence="12" type="primary">yidC</name>
    <name evidence="12" type="ORF">ERX37_01245</name>
</gene>
<dbReference type="Proteomes" id="UP000295328">
    <property type="component" value="Unassembled WGS sequence"/>
</dbReference>
<proteinExistence type="inferred from homology"/>
<dbReference type="GO" id="GO:0051205">
    <property type="term" value="P:protein insertion into membrane"/>
    <property type="evidence" value="ECO:0007669"/>
    <property type="project" value="TreeGrafter"/>
</dbReference>
<comment type="subcellular location">
    <subcellularLocation>
        <location evidence="1">Cell membrane</location>
        <topology evidence="1">Multi-pass membrane protein</topology>
    </subcellularLocation>
    <subcellularLocation>
        <location evidence="9">Membrane</location>
        <topology evidence="9">Multi-pass membrane protein</topology>
    </subcellularLocation>
</comment>
<name>A0A4R6BLR5_9STAP</name>
<keyword evidence="4 9" id="KW-0812">Transmembrane</keyword>
<evidence type="ECO:0000313" key="12">
    <source>
        <dbReference type="EMBL" id="TDM02744.1"/>
    </source>
</evidence>
<keyword evidence="3" id="KW-1003">Cell membrane</keyword>
<dbReference type="Pfam" id="PF02096">
    <property type="entry name" value="60KD_IMP"/>
    <property type="match status" value="1"/>
</dbReference>
<reference evidence="12 13" key="1">
    <citation type="submission" date="2019-01" db="EMBL/GenBank/DDBJ databases">
        <title>Draft genome sequences of the type strains of six Macrococcus species.</title>
        <authorList>
            <person name="Mazhar S."/>
            <person name="Altermann E."/>
            <person name="Hill C."/>
            <person name="Mcauliffe O."/>
        </authorList>
    </citation>
    <scope>NUCLEOTIDE SEQUENCE [LARGE SCALE GENOMIC DNA]</scope>
    <source>
        <strain evidence="12 13">CCM4809</strain>
    </source>
</reference>
<evidence type="ECO:0000256" key="7">
    <source>
        <dbReference type="ARBA" id="ARBA00023136"/>
    </source>
</evidence>
<dbReference type="PROSITE" id="PS51257">
    <property type="entry name" value="PROKAR_LIPOPROTEIN"/>
    <property type="match status" value="1"/>
</dbReference>
<dbReference type="InterPro" id="IPR047196">
    <property type="entry name" value="YidC_ALB_C"/>
</dbReference>
<comment type="similarity">
    <text evidence="9">Belongs to the OXA1/ALB3/YidC family.</text>
</comment>
<keyword evidence="6 10" id="KW-1133">Transmembrane helix</keyword>
<dbReference type="CDD" id="cd20070">
    <property type="entry name" value="5TM_YidC_Alb3"/>
    <property type="match status" value="1"/>
</dbReference>
<evidence type="ECO:0000256" key="3">
    <source>
        <dbReference type="ARBA" id="ARBA00022475"/>
    </source>
</evidence>
<dbReference type="GO" id="GO:0005886">
    <property type="term" value="C:plasma membrane"/>
    <property type="evidence" value="ECO:0007669"/>
    <property type="project" value="UniProtKB-SubCell"/>
</dbReference>
<feature type="domain" description="Membrane insertase YidC/Oxa/ALB C-terminal" evidence="11">
    <location>
        <begin position="50"/>
        <end position="237"/>
    </location>
</feature>
<evidence type="ECO:0000256" key="6">
    <source>
        <dbReference type="ARBA" id="ARBA00022989"/>
    </source>
</evidence>
<dbReference type="OrthoDB" id="9780552at2"/>
<sequence>MKKLFSFILVGLVFVVSGCAPQNDGLFHQLLVEPVITFIKFFAEFFDGSYGMGIILVTLCVRILMMPLMFYSFKKQRKAQFRMKKFKPEIDAINKKMKEATTPEERNMYTQELMALHRKKGTSPINSGCLPILIQMPILTALYFAISHNDELASQSFLWFNLGTPDILMALIAAFLYYVQVKLSMQYMPEDTPAQMKMLTYISPLMILIPSLTLPAAMPLYWAAGAFVAMLQQYLSNRYFDYEEDVQ</sequence>
<feature type="transmembrane region" description="Helical" evidence="10">
    <location>
        <begin position="128"/>
        <end position="146"/>
    </location>
</feature>
<feature type="transmembrane region" description="Helical" evidence="10">
    <location>
        <begin position="50"/>
        <end position="73"/>
    </location>
</feature>
<dbReference type="InterPro" id="IPR001708">
    <property type="entry name" value="YidC/ALB3/OXA1/COX18"/>
</dbReference>